<dbReference type="Proteomes" id="UP001223586">
    <property type="component" value="Unassembled WGS sequence"/>
</dbReference>
<dbReference type="EMBL" id="JAUSTT010000023">
    <property type="protein sequence ID" value="MDQ0177483.1"/>
    <property type="molecule type" value="Genomic_DNA"/>
</dbReference>
<evidence type="ECO:0000313" key="1">
    <source>
        <dbReference type="EMBL" id="MDQ0177483.1"/>
    </source>
</evidence>
<gene>
    <name evidence="1" type="ORF">J2S08_003363</name>
</gene>
<keyword evidence="2" id="KW-1185">Reference proteome</keyword>
<comment type="caution">
    <text evidence="1">The sequence shown here is derived from an EMBL/GenBank/DDBJ whole genome shotgun (WGS) entry which is preliminary data.</text>
</comment>
<protein>
    <submittedName>
        <fullName evidence="1">Uncharacterized protein</fullName>
    </submittedName>
</protein>
<name>A0ABT9WWJ4_9BACI</name>
<sequence>MKERLLFLCIVKHSNVLKNREWNDPIWPPLEIVEKCGD</sequence>
<evidence type="ECO:0000313" key="2">
    <source>
        <dbReference type="Proteomes" id="UP001223586"/>
    </source>
</evidence>
<accession>A0ABT9WWJ4</accession>
<organism evidence="1 2">
    <name type="scientific">Bacillus chungangensis</name>
    <dbReference type="NCBI Taxonomy" id="587633"/>
    <lineage>
        <taxon>Bacteria</taxon>
        <taxon>Bacillati</taxon>
        <taxon>Bacillota</taxon>
        <taxon>Bacilli</taxon>
        <taxon>Bacillales</taxon>
        <taxon>Bacillaceae</taxon>
        <taxon>Bacillus</taxon>
    </lineage>
</organism>
<proteinExistence type="predicted"/>
<reference evidence="1 2" key="1">
    <citation type="submission" date="2023-07" db="EMBL/GenBank/DDBJ databases">
        <title>Genomic Encyclopedia of Type Strains, Phase IV (KMG-IV): sequencing the most valuable type-strain genomes for metagenomic binning, comparative biology and taxonomic classification.</title>
        <authorList>
            <person name="Goeker M."/>
        </authorList>
    </citation>
    <scope>NUCLEOTIDE SEQUENCE [LARGE SCALE GENOMIC DNA]</scope>
    <source>
        <strain evidence="1 2">DSM 23837</strain>
    </source>
</reference>